<dbReference type="InterPro" id="IPR045227">
    <property type="entry name" value="WDR18/Ipi3/RID3"/>
</dbReference>
<dbReference type="InterPro" id="IPR001680">
    <property type="entry name" value="WD40_rpt"/>
</dbReference>
<dbReference type="PANTHER" id="PTHR18763:SF0">
    <property type="entry name" value="WD REPEAT-CONTAINING PROTEIN 18"/>
    <property type="match status" value="1"/>
</dbReference>
<name>A0A183F0D6_9BILA</name>
<dbReference type="WBParaSite" id="GPUH_0002670701-mRNA-1">
    <property type="protein sequence ID" value="GPUH_0002670701-mRNA-1"/>
    <property type="gene ID" value="GPUH_0002670701"/>
</dbReference>
<dbReference type="SMART" id="SM00320">
    <property type="entry name" value="WD40"/>
    <property type="match status" value="2"/>
</dbReference>
<reference evidence="6" key="1">
    <citation type="submission" date="2016-06" db="UniProtKB">
        <authorList>
            <consortium name="WormBaseParasite"/>
        </authorList>
    </citation>
    <scope>IDENTIFICATION</scope>
</reference>
<dbReference type="EMBL" id="UYRT01112949">
    <property type="protein sequence ID" value="VDN47598.1"/>
    <property type="molecule type" value="Genomic_DNA"/>
</dbReference>
<dbReference type="GO" id="GO:0006364">
    <property type="term" value="P:rRNA processing"/>
    <property type="evidence" value="ECO:0007669"/>
    <property type="project" value="TreeGrafter"/>
</dbReference>
<evidence type="ECO:0000313" key="4">
    <source>
        <dbReference type="EMBL" id="VDN47598.1"/>
    </source>
</evidence>
<dbReference type="PROSITE" id="PS50294">
    <property type="entry name" value="WD_REPEATS_REGION"/>
    <property type="match status" value="1"/>
</dbReference>
<keyword evidence="5" id="KW-1185">Reference proteome</keyword>
<dbReference type="PANTHER" id="PTHR18763">
    <property type="entry name" value="WD-REPEAT PROTEIN 18"/>
    <property type="match status" value="1"/>
</dbReference>
<dbReference type="AlphaFoldDB" id="A0A183F0D6"/>
<dbReference type="SUPFAM" id="SSF50978">
    <property type="entry name" value="WD40 repeat-like"/>
    <property type="match status" value="1"/>
</dbReference>
<evidence type="ECO:0000256" key="1">
    <source>
        <dbReference type="ARBA" id="ARBA00022574"/>
    </source>
</evidence>
<evidence type="ECO:0000256" key="3">
    <source>
        <dbReference type="PROSITE-ProRule" id="PRU00221"/>
    </source>
</evidence>
<keyword evidence="2" id="KW-0677">Repeat</keyword>
<feature type="repeat" description="WD" evidence="3">
    <location>
        <begin position="77"/>
        <end position="112"/>
    </location>
</feature>
<accession>A0A183F0D6</accession>
<gene>
    <name evidence="4" type="ORF">GPUH_LOCUS26677</name>
</gene>
<sequence>CVARLGQKGNFFVVAAKNKPLLHVLSANSRKRFHVKSVLPKPLHHLAITPDGTVLFAAVGNQIRTWMIATGEFVSIVNAHYCAITNLVLSSDGSLLVSGTEDGSLCVFIVAE</sequence>
<evidence type="ECO:0000313" key="5">
    <source>
        <dbReference type="Proteomes" id="UP000271098"/>
    </source>
</evidence>
<dbReference type="PROSITE" id="PS50082">
    <property type="entry name" value="WD_REPEATS_2"/>
    <property type="match status" value="1"/>
</dbReference>
<dbReference type="InterPro" id="IPR015943">
    <property type="entry name" value="WD40/YVTN_repeat-like_dom_sf"/>
</dbReference>
<dbReference type="GO" id="GO:0005656">
    <property type="term" value="C:nuclear pre-replicative complex"/>
    <property type="evidence" value="ECO:0007669"/>
    <property type="project" value="TreeGrafter"/>
</dbReference>
<dbReference type="Pfam" id="PF00400">
    <property type="entry name" value="WD40"/>
    <property type="match status" value="1"/>
</dbReference>
<dbReference type="GO" id="GO:0006261">
    <property type="term" value="P:DNA-templated DNA replication"/>
    <property type="evidence" value="ECO:0007669"/>
    <property type="project" value="TreeGrafter"/>
</dbReference>
<dbReference type="GO" id="GO:0120330">
    <property type="term" value="C:rixosome complex"/>
    <property type="evidence" value="ECO:0007669"/>
    <property type="project" value="TreeGrafter"/>
</dbReference>
<keyword evidence="1 3" id="KW-0853">WD repeat</keyword>
<dbReference type="Proteomes" id="UP000271098">
    <property type="component" value="Unassembled WGS sequence"/>
</dbReference>
<proteinExistence type="predicted"/>
<dbReference type="InterPro" id="IPR036322">
    <property type="entry name" value="WD40_repeat_dom_sf"/>
</dbReference>
<reference evidence="4 5" key="2">
    <citation type="submission" date="2018-11" db="EMBL/GenBank/DDBJ databases">
        <authorList>
            <consortium name="Pathogen Informatics"/>
        </authorList>
    </citation>
    <scope>NUCLEOTIDE SEQUENCE [LARGE SCALE GENOMIC DNA]</scope>
</reference>
<protein>
    <submittedName>
        <fullName evidence="6">WD_REPEATS_REGION domain-containing protein</fullName>
    </submittedName>
</protein>
<evidence type="ECO:0000256" key="2">
    <source>
        <dbReference type="ARBA" id="ARBA00022737"/>
    </source>
</evidence>
<organism evidence="6">
    <name type="scientific">Gongylonema pulchrum</name>
    <dbReference type="NCBI Taxonomy" id="637853"/>
    <lineage>
        <taxon>Eukaryota</taxon>
        <taxon>Metazoa</taxon>
        <taxon>Ecdysozoa</taxon>
        <taxon>Nematoda</taxon>
        <taxon>Chromadorea</taxon>
        <taxon>Rhabditida</taxon>
        <taxon>Spirurina</taxon>
        <taxon>Spiruromorpha</taxon>
        <taxon>Spiruroidea</taxon>
        <taxon>Gongylonematidae</taxon>
        <taxon>Gongylonema</taxon>
    </lineage>
</organism>
<evidence type="ECO:0000313" key="6">
    <source>
        <dbReference type="WBParaSite" id="GPUH_0002670701-mRNA-1"/>
    </source>
</evidence>
<dbReference type="OrthoDB" id="756370at2759"/>
<dbReference type="Gene3D" id="2.130.10.10">
    <property type="entry name" value="YVTN repeat-like/Quinoprotein amine dehydrogenase"/>
    <property type="match status" value="1"/>
</dbReference>